<name>A0A2U2DYF2_9HYPH</name>
<evidence type="ECO:0000256" key="1">
    <source>
        <dbReference type="SAM" id="SignalP"/>
    </source>
</evidence>
<reference evidence="2 3" key="1">
    <citation type="submission" date="2018-05" db="EMBL/GenBank/DDBJ databases">
        <title>The draft genome of strain NS-104.</title>
        <authorList>
            <person name="Hang P."/>
            <person name="Jiang J."/>
        </authorList>
    </citation>
    <scope>NUCLEOTIDE SEQUENCE [LARGE SCALE GENOMIC DNA]</scope>
    <source>
        <strain evidence="2 3">NS-104</strain>
    </source>
</reference>
<dbReference type="EMBL" id="QFBC01000001">
    <property type="protein sequence ID" value="PWE58343.1"/>
    <property type="molecule type" value="Genomic_DNA"/>
</dbReference>
<feature type="signal peptide" evidence="1">
    <location>
        <begin position="1"/>
        <end position="25"/>
    </location>
</feature>
<dbReference type="RefSeq" id="WP_109456862.1">
    <property type="nucleotide sequence ID" value="NZ_QFBC01000001.1"/>
</dbReference>
<comment type="caution">
    <text evidence="2">The sequence shown here is derived from an EMBL/GenBank/DDBJ whole genome shotgun (WGS) entry which is preliminary data.</text>
</comment>
<dbReference type="AlphaFoldDB" id="A0A2U2DYF2"/>
<evidence type="ECO:0000313" key="3">
    <source>
        <dbReference type="Proteomes" id="UP000245252"/>
    </source>
</evidence>
<sequence>MRHLRTFRYALTAATFLTLSGSAFALDGNDLVAKINAGLQGTTLNPASINVDGSNVTLTGVKVRVPSPEAAGEGAPIGDIVLTGVEEDAGGYTIEKATFGNVNVTNEGVTVTASDISLSNITIPADATKGTIDSMMMYEEGHIGPVSVTKAGSELFSLASTDFSLTKRDGDAGFDFEATAAGLKGDLTKVEDPQAKDVLQKIGLTSLQGEINMAGGWDLKTGTLEVTNYSFDFKDIGNLSLAFSISGYTLELIKSLQDQMKAMETNPNKEEAQAAAGMAMMGLMQQLSFNSASVSFEDASITKRLLDYAGSQQGVTGEQMAQSLKAMVPIMIGQLNIPELQNSISEAVNTYLDDPKSLTIAAAPEKSVPFPQILGAAMGAPNSIPTLLGVTVSANDEM</sequence>
<protein>
    <recommendedName>
        <fullName evidence="4">DUF945 domain-containing protein</fullName>
    </recommendedName>
</protein>
<organism evidence="2 3">
    <name type="scientific">Metarhizobium album</name>
    <dbReference type="NCBI Taxonomy" id="2182425"/>
    <lineage>
        <taxon>Bacteria</taxon>
        <taxon>Pseudomonadati</taxon>
        <taxon>Pseudomonadota</taxon>
        <taxon>Alphaproteobacteria</taxon>
        <taxon>Hyphomicrobiales</taxon>
        <taxon>Rhizobiaceae</taxon>
        <taxon>Metarhizobium</taxon>
    </lineage>
</organism>
<dbReference type="OrthoDB" id="7824623at2"/>
<evidence type="ECO:0000313" key="2">
    <source>
        <dbReference type="EMBL" id="PWE58343.1"/>
    </source>
</evidence>
<feature type="chain" id="PRO_5015762220" description="DUF945 domain-containing protein" evidence="1">
    <location>
        <begin position="26"/>
        <end position="398"/>
    </location>
</feature>
<evidence type="ECO:0008006" key="4">
    <source>
        <dbReference type="Google" id="ProtNLM"/>
    </source>
</evidence>
<keyword evidence="3" id="KW-1185">Reference proteome</keyword>
<dbReference type="Proteomes" id="UP000245252">
    <property type="component" value="Unassembled WGS sequence"/>
</dbReference>
<proteinExistence type="predicted"/>
<gene>
    <name evidence="2" type="ORF">DEM27_04045</name>
</gene>
<accession>A0A2U2DYF2</accession>
<keyword evidence="1" id="KW-0732">Signal</keyword>